<dbReference type="InterPro" id="IPR014016">
    <property type="entry name" value="UvrD-like_ATP-bd"/>
</dbReference>
<evidence type="ECO:0000256" key="13">
    <source>
        <dbReference type="ARBA" id="ARBA00048988"/>
    </source>
</evidence>
<dbReference type="EMBL" id="CACVAT010000528">
    <property type="protein sequence ID" value="CAA6829475.1"/>
    <property type="molecule type" value="Genomic_DNA"/>
</dbReference>
<dbReference type="EC" id="5.6.2.4" evidence="11"/>
<keyword evidence="2 14" id="KW-0547">Nucleotide-binding</keyword>
<dbReference type="PROSITE" id="PS51217">
    <property type="entry name" value="UVRD_HELICASE_CTER"/>
    <property type="match status" value="1"/>
</dbReference>
<dbReference type="GO" id="GO:0003677">
    <property type="term" value="F:DNA binding"/>
    <property type="evidence" value="ECO:0007669"/>
    <property type="project" value="UniProtKB-KW"/>
</dbReference>
<dbReference type="GO" id="GO:0043138">
    <property type="term" value="F:3'-5' DNA helicase activity"/>
    <property type="evidence" value="ECO:0007669"/>
    <property type="project" value="UniProtKB-EC"/>
</dbReference>
<dbReference type="InterPro" id="IPR000212">
    <property type="entry name" value="DNA_helicase_UvrD/REP"/>
</dbReference>
<dbReference type="GO" id="GO:0005524">
    <property type="term" value="F:ATP binding"/>
    <property type="evidence" value="ECO:0007669"/>
    <property type="project" value="UniProtKB-UniRule"/>
</dbReference>
<name>A0A6S6U4V9_9GAMM</name>
<evidence type="ECO:0000256" key="3">
    <source>
        <dbReference type="ARBA" id="ARBA00022763"/>
    </source>
</evidence>
<proteinExistence type="inferred from homology"/>
<comment type="catalytic activity">
    <reaction evidence="13">
        <text>ATP + H2O = ADP + phosphate + H(+)</text>
        <dbReference type="Rhea" id="RHEA:13065"/>
        <dbReference type="ChEBI" id="CHEBI:15377"/>
        <dbReference type="ChEBI" id="CHEBI:15378"/>
        <dbReference type="ChEBI" id="CHEBI:30616"/>
        <dbReference type="ChEBI" id="CHEBI:43474"/>
        <dbReference type="ChEBI" id="CHEBI:456216"/>
        <dbReference type="EC" id="5.6.2.4"/>
    </reaction>
</comment>
<keyword evidence="3" id="KW-0227">DNA damage</keyword>
<dbReference type="Gene3D" id="3.40.50.300">
    <property type="entry name" value="P-loop containing nucleotide triphosphate hydrolases"/>
    <property type="match status" value="2"/>
</dbReference>
<evidence type="ECO:0000256" key="1">
    <source>
        <dbReference type="ARBA" id="ARBA00009922"/>
    </source>
</evidence>
<evidence type="ECO:0000256" key="11">
    <source>
        <dbReference type="ARBA" id="ARBA00034808"/>
    </source>
</evidence>
<dbReference type="PANTHER" id="PTHR11070:SF2">
    <property type="entry name" value="ATP-DEPENDENT DNA HELICASE SRS2"/>
    <property type="match status" value="1"/>
</dbReference>
<dbReference type="Pfam" id="PF13361">
    <property type="entry name" value="UvrD_C"/>
    <property type="match status" value="1"/>
</dbReference>
<dbReference type="Pfam" id="PF00580">
    <property type="entry name" value="UvrD-helicase"/>
    <property type="match status" value="1"/>
</dbReference>
<evidence type="ECO:0000256" key="14">
    <source>
        <dbReference type="PROSITE-ProRule" id="PRU00560"/>
    </source>
</evidence>
<dbReference type="Gene3D" id="1.10.10.160">
    <property type="match status" value="1"/>
</dbReference>
<dbReference type="CDD" id="cd17932">
    <property type="entry name" value="DEXQc_UvrD"/>
    <property type="match status" value="1"/>
</dbReference>
<evidence type="ECO:0000259" key="16">
    <source>
        <dbReference type="PROSITE" id="PS51217"/>
    </source>
</evidence>
<evidence type="ECO:0000256" key="7">
    <source>
        <dbReference type="ARBA" id="ARBA00023125"/>
    </source>
</evidence>
<dbReference type="AlphaFoldDB" id="A0A6S6U4V9"/>
<dbReference type="FunFam" id="3.40.50.300:FF:001201">
    <property type="entry name" value="ATP-dependent DNA helicase UvrD2"/>
    <property type="match status" value="1"/>
</dbReference>
<sequence length="734" mass="82952">MDVSPILDSLNKPQREAVSAPPKPLLVLAGAGSGKTRVLVHRIAWLLEVEGISPLSILSVTFTNKAAAEMRGRIQDLLGTPVGGLWVGTFHGLAHRLLRMHWKETNLPQAFQILDSEDQIRMIKRLIKALDLDIARWPPRQVAGFINSRKDEGSRAAHLDDRGDPIQRQMIRIYSLYEETCQRNGVVDFAELLLRSLELLRDNQELQAHYQNRFRHILVDEFQDTNSLQYGWLRLIAGKKNPVFAVGDDDQSIYGWRGAKIENIQNFTRDFPDCETVRLEQNYRSTANILQAANALIDHNRGRLGKKLWTDGNEGEKLHLYAAFNELDEARYIAGRIKQWVDYGNMRSDIAILYRSNAQSRVFESTFNENRIPYRVYGGLRFFERAEIKDALAYLRLSVNPSDDASFERIVNHPPRGIGERTVDMLRQIARAEQRSMWEVAIEAIGSGEFTARASGAIGRFIELVKQMNSESSELPLSERVEVVIDLSNLKDHFLAKEKGEQGQGRVDNLSELITAAHGYVHVQDSELPDMDELSSFLAHAALEAGEGQGDSGDDCVQMMTLHSAKGLEFPMVFLSGLEEGLFPHQMSADDPARLEEERRLCYVGITRAEQQLVISYAEQRQLHGQTRFNPPSRFLRELPEELIEEIRPKVQTYQTSYRSAASYQAKPKSKMPQRKNTGTESGFQIGELVRHAKFGEGVITSSEGAGTHARVEVNFQAAGLKWLVLAYANLEKV</sequence>
<dbReference type="GO" id="GO:0000725">
    <property type="term" value="P:recombinational repair"/>
    <property type="evidence" value="ECO:0007669"/>
    <property type="project" value="TreeGrafter"/>
</dbReference>
<evidence type="ECO:0000256" key="10">
    <source>
        <dbReference type="ARBA" id="ARBA00034617"/>
    </source>
</evidence>
<comment type="catalytic activity">
    <reaction evidence="10">
        <text>Couples ATP hydrolysis with the unwinding of duplex DNA by translocating in the 3'-5' direction.</text>
        <dbReference type="EC" id="5.6.2.4"/>
    </reaction>
</comment>
<feature type="binding site" evidence="14">
    <location>
        <begin position="29"/>
        <end position="36"/>
    </location>
    <ligand>
        <name>ATP</name>
        <dbReference type="ChEBI" id="CHEBI:30616"/>
    </ligand>
</feature>
<evidence type="ECO:0000256" key="6">
    <source>
        <dbReference type="ARBA" id="ARBA00022840"/>
    </source>
</evidence>
<dbReference type="GO" id="GO:0016787">
    <property type="term" value="F:hydrolase activity"/>
    <property type="evidence" value="ECO:0007669"/>
    <property type="project" value="UniProtKB-UniRule"/>
</dbReference>
<organism evidence="17">
    <name type="scientific">uncultured Thiotrichaceae bacterium</name>
    <dbReference type="NCBI Taxonomy" id="298394"/>
    <lineage>
        <taxon>Bacteria</taxon>
        <taxon>Pseudomonadati</taxon>
        <taxon>Pseudomonadota</taxon>
        <taxon>Gammaproteobacteria</taxon>
        <taxon>Thiotrichales</taxon>
        <taxon>Thiotrichaceae</taxon>
        <taxon>environmental samples</taxon>
    </lineage>
</organism>
<keyword evidence="5 14" id="KW-0347">Helicase</keyword>
<dbReference type="InterPro" id="IPR027417">
    <property type="entry name" value="P-loop_NTPase"/>
</dbReference>
<evidence type="ECO:0000256" key="4">
    <source>
        <dbReference type="ARBA" id="ARBA00022801"/>
    </source>
</evidence>
<dbReference type="SUPFAM" id="SSF52540">
    <property type="entry name" value="P-loop containing nucleoside triphosphate hydrolases"/>
    <property type="match status" value="1"/>
</dbReference>
<evidence type="ECO:0000313" key="17">
    <source>
        <dbReference type="EMBL" id="CAA6829475.1"/>
    </source>
</evidence>
<dbReference type="PROSITE" id="PS51198">
    <property type="entry name" value="UVRD_HELICASE_ATP_BIND"/>
    <property type="match status" value="1"/>
</dbReference>
<keyword evidence="7" id="KW-0238">DNA-binding</keyword>
<dbReference type="GO" id="GO:0033202">
    <property type="term" value="C:DNA helicase complex"/>
    <property type="evidence" value="ECO:0007669"/>
    <property type="project" value="TreeGrafter"/>
</dbReference>
<accession>A0A6S6U4V9</accession>
<dbReference type="InterPro" id="IPR014017">
    <property type="entry name" value="DNA_helicase_UvrD-like_C"/>
</dbReference>
<keyword evidence="4 14" id="KW-0378">Hydrolase</keyword>
<gene>
    <name evidence="17" type="ORF">HELGO_WM22577</name>
</gene>
<dbReference type="Pfam" id="PF21196">
    <property type="entry name" value="PcrA_UvrD_tudor"/>
    <property type="match status" value="1"/>
</dbReference>
<keyword evidence="9" id="KW-0413">Isomerase</keyword>
<comment type="similarity">
    <text evidence="1">Belongs to the helicase family. UvrD subfamily.</text>
</comment>
<evidence type="ECO:0000256" key="9">
    <source>
        <dbReference type="ARBA" id="ARBA00023235"/>
    </source>
</evidence>
<dbReference type="InterPro" id="IPR013986">
    <property type="entry name" value="DExx_box_DNA_helicase_dom_sf"/>
</dbReference>
<dbReference type="PANTHER" id="PTHR11070">
    <property type="entry name" value="UVRD / RECB / PCRA DNA HELICASE FAMILY MEMBER"/>
    <property type="match status" value="1"/>
</dbReference>
<evidence type="ECO:0000259" key="15">
    <source>
        <dbReference type="PROSITE" id="PS51198"/>
    </source>
</evidence>
<feature type="domain" description="UvrD-like helicase ATP-binding" evidence="15">
    <location>
        <begin position="8"/>
        <end position="286"/>
    </location>
</feature>
<dbReference type="CDD" id="cd18807">
    <property type="entry name" value="SF1_C_UvrD"/>
    <property type="match status" value="1"/>
</dbReference>
<dbReference type="NCBIfam" id="NF008743">
    <property type="entry name" value="PRK11773.1"/>
    <property type="match status" value="1"/>
</dbReference>
<evidence type="ECO:0000256" key="5">
    <source>
        <dbReference type="ARBA" id="ARBA00022806"/>
    </source>
</evidence>
<evidence type="ECO:0000256" key="8">
    <source>
        <dbReference type="ARBA" id="ARBA00023204"/>
    </source>
</evidence>
<evidence type="ECO:0000256" key="2">
    <source>
        <dbReference type="ARBA" id="ARBA00022741"/>
    </source>
</evidence>
<keyword evidence="8" id="KW-0234">DNA repair</keyword>
<protein>
    <recommendedName>
        <fullName evidence="11">DNA 3'-5' helicase</fullName>
        <ecNumber evidence="11">5.6.2.4</ecNumber>
    </recommendedName>
    <alternativeName>
        <fullName evidence="12">DNA 3'-5' helicase II</fullName>
    </alternativeName>
</protein>
<reference evidence="17" key="1">
    <citation type="submission" date="2020-01" db="EMBL/GenBank/DDBJ databases">
        <authorList>
            <person name="Meier V. D."/>
            <person name="Meier V D."/>
        </authorList>
    </citation>
    <scope>NUCLEOTIDE SEQUENCE</scope>
    <source>
        <strain evidence="17">HLG_WM_MAG_09</strain>
    </source>
</reference>
<dbReference type="Gene3D" id="1.10.486.10">
    <property type="entry name" value="PCRA, domain 4"/>
    <property type="match status" value="1"/>
</dbReference>
<feature type="domain" description="UvrD-like helicase C-terminal" evidence="16">
    <location>
        <begin position="287"/>
        <end position="567"/>
    </location>
</feature>
<evidence type="ECO:0000256" key="12">
    <source>
        <dbReference type="ARBA" id="ARBA00034923"/>
    </source>
</evidence>
<dbReference type="GO" id="GO:0005829">
    <property type="term" value="C:cytosol"/>
    <property type="evidence" value="ECO:0007669"/>
    <property type="project" value="TreeGrafter"/>
</dbReference>
<keyword evidence="6 14" id="KW-0067">ATP-binding</keyword>